<organism evidence="2">
    <name type="scientific">Cacopsylla melanoneura</name>
    <dbReference type="NCBI Taxonomy" id="428564"/>
    <lineage>
        <taxon>Eukaryota</taxon>
        <taxon>Metazoa</taxon>
        <taxon>Ecdysozoa</taxon>
        <taxon>Arthropoda</taxon>
        <taxon>Hexapoda</taxon>
        <taxon>Insecta</taxon>
        <taxon>Pterygota</taxon>
        <taxon>Neoptera</taxon>
        <taxon>Paraneoptera</taxon>
        <taxon>Hemiptera</taxon>
        <taxon>Sternorrhyncha</taxon>
        <taxon>Psylloidea</taxon>
        <taxon>Psyllidae</taxon>
        <taxon>Psyllinae</taxon>
        <taxon>Cacopsylla</taxon>
    </lineage>
</organism>
<dbReference type="EMBL" id="HBUF01560358">
    <property type="protein sequence ID" value="CAG6762040.1"/>
    <property type="molecule type" value="Transcribed_RNA"/>
</dbReference>
<keyword evidence="1" id="KW-0472">Membrane</keyword>
<name>A0A8D9ABB7_9HEMI</name>
<proteinExistence type="predicted"/>
<dbReference type="AlphaFoldDB" id="A0A8D9ABB7"/>
<dbReference type="EMBL" id="HBUF01560362">
    <property type="protein sequence ID" value="CAG6762051.1"/>
    <property type="molecule type" value="Transcribed_RNA"/>
</dbReference>
<keyword evidence="1" id="KW-1133">Transmembrane helix</keyword>
<feature type="transmembrane region" description="Helical" evidence="1">
    <location>
        <begin position="6"/>
        <end position="24"/>
    </location>
</feature>
<reference evidence="2" key="1">
    <citation type="submission" date="2021-05" db="EMBL/GenBank/DDBJ databases">
        <authorList>
            <person name="Alioto T."/>
            <person name="Alioto T."/>
            <person name="Gomez Garrido J."/>
        </authorList>
    </citation>
    <scope>NUCLEOTIDE SEQUENCE</scope>
</reference>
<keyword evidence="1" id="KW-0812">Transmembrane</keyword>
<accession>A0A8D9ABB7</accession>
<evidence type="ECO:0000313" key="2">
    <source>
        <dbReference type="EMBL" id="CAG6762040.1"/>
    </source>
</evidence>
<sequence length="138" mass="16224">MPTIQLQFLVELVGHIFFQMLILLHRYLLKDGKFYSYSDRTLPEQIVWHSTDETCSIIFSIPVYKSCLISANLNVTRNQSIAAAGPSCNSYFLGLISLSVFYQFQQKYQNNFYLFCNILETISEVDTSVYRYHHWRDL</sequence>
<evidence type="ECO:0000256" key="1">
    <source>
        <dbReference type="SAM" id="Phobius"/>
    </source>
</evidence>
<protein>
    <submittedName>
        <fullName evidence="2">Uncharacterized protein</fullName>
    </submittedName>
</protein>